<dbReference type="RefSeq" id="XP_024142052.1">
    <property type="nucleotide sequence ID" value="XM_024286284.2"/>
</dbReference>
<evidence type="ECO:0000256" key="9">
    <source>
        <dbReference type="SAM" id="Phobius"/>
    </source>
</evidence>
<evidence type="ECO:0000256" key="6">
    <source>
        <dbReference type="ARBA" id="ARBA00023157"/>
    </source>
</evidence>
<dbReference type="KEGG" id="oml:112154977"/>
<dbReference type="Ensembl" id="ENSOMET00000019022.1">
    <property type="protein sequence ID" value="ENSOMEP00000029486.1"/>
    <property type="gene ID" value="ENSOMEG00000013172.1"/>
</dbReference>
<evidence type="ECO:0000256" key="7">
    <source>
        <dbReference type="ARBA" id="ARBA00023180"/>
    </source>
</evidence>
<name>A0A3B3DHW9_ORYME</name>
<keyword evidence="5 9" id="KW-0472">Membrane</keyword>
<keyword evidence="7" id="KW-0325">Glycoprotein</keyword>
<proteinExistence type="predicted"/>
<evidence type="ECO:0000313" key="12">
    <source>
        <dbReference type="Proteomes" id="UP000261560"/>
    </source>
</evidence>
<evidence type="ECO:0000256" key="8">
    <source>
        <dbReference type="ARBA" id="ARBA00023319"/>
    </source>
</evidence>
<evidence type="ECO:0000256" key="3">
    <source>
        <dbReference type="ARBA" id="ARBA00022729"/>
    </source>
</evidence>
<dbReference type="GeneID" id="112154977"/>
<dbReference type="PANTHER" id="PTHR11494">
    <property type="entry name" value="CYTOTOXIC T-LYMPHOCYTE PROTEIN"/>
    <property type="match status" value="1"/>
</dbReference>
<reference evidence="11" key="2">
    <citation type="submission" date="2025-09" db="UniProtKB">
        <authorList>
            <consortium name="Ensembl"/>
        </authorList>
    </citation>
    <scope>IDENTIFICATION</scope>
</reference>
<keyword evidence="4 9" id="KW-1133">Transmembrane helix</keyword>
<dbReference type="InterPro" id="IPR036179">
    <property type="entry name" value="Ig-like_dom_sf"/>
</dbReference>
<reference evidence="11" key="1">
    <citation type="submission" date="2025-08" db="UniProtKB">
        <authorList>
            <consortium name="Ensembl"/>
        </authorList>
    </citation>
    <scope>IDENTIFICATION</scope>
</reference>
<evidence type="ECO:0000256" key="1">
    <source>
        <dbReference type="ARBA" id="ARBA00004479"/>
    </source>
</evidence>
<keyword evidence="3" id="KW-0732">Signal</keyword>
<keyword evidence="8" id="KW-0393">Immunoglobulin domain</keyword>
<dbReference type="InterPro" id="IPR013783">
    <property type="entry name" value="Ig-like_fold"/>
</dbReference>
<protein>
    <submittedName>
        <fullName evidence="11">T-cell-specific surface glycoprotein CD28 homolog</fullName>
    </submittedName>
</protein>
<keyword evidence="2 9" id="KW-0812">Transmembrane</keyword>
<dbReference type="RefSeq" id="XP_024142053.1">
    <property type="nucleotide sequence ID" value="XM_024286285.2"/>
</dbReference>
<dbReference type="OrthoDB" id="9908091at2759"/>
<dbReference type="Proteomes" id="UP000261560">
    <property type="component" value="Unplaced"/>
</dbReference>
<dbReference type="PaxDb" id="30732-ENSOMEP00000029486"/>
<dbReference type="AlphaFoldDB" id="A0A3B3DHW9"/>
<feature type="domain" description="Immunoglobulin V-set" evidence="10">
    <location>
        <begin position="68"/>
        <end position="173"/>
    </location>
</feature>
<evidence type="ECO:0000256" key="4">
    <source>
        <dbReference type="ARBA" id="ARBA00022989"/>
    </source>
</evidence>
<dbReference type="GeneTree" id="ENSGT00530000063873"/>
<feature type="transmembrane region" description="Helical" evidence="9">
    <location>
        <begin position="204"/>
        <end position="225"/>
    </location>
</feature>
<dbReference type="CTD" id="940"/>
<evidence type="ECO:0000256" key="5">
    <source>
        <dbReference type="ARBA" id="ARBA00023136"/>
    </source>
</evidence>
<dbReference type="STRING" id="30732.ENSOMEP00000029486"/>
<evidence type="ECO:0000259" key="10">
    <source>
        <dbReference type="Pfam" id="PF07686"/>
    </source>
</evidence>
<dbReference type="RefSeq" id="XP_024142054.1">
    <property type="nucleotide sequence ID" value="XM_024286286.2"/>
</dbReference>
<dbReference type="Gene3D" id="2.60.40.10">
    <property type="entry name" value="Immunoglobulins"/>
    <property type="match status" value="1"/>
</dbReference>
<evidence type="ECO:0000256" key="2">
    <source>
        <dbReference type="ARBA" id="ARBA00022692"/>
    </source>
</evidence>
<dbReference type="GO" id="GO:0009897">
    <property type="term" value="C:external side of plasma membrane"/>
    <property type="evidence" value="ECO:0007669"/>
    <property type="project" value="TreeGrafter"/>
</dbReference>
<comment type="subcellular location">
    <subcellularLocation>
        <location evidence="1">Membrane</location>
        <topology evidence="1">Single-pass type I membrane protein</topology>
    </subcellularLocation>
</comment>
<dbReference type="PANTHER" id="PTHR11494:SF8">
    <property type="entry name" value="CYTOTOXIC T-LYMPHOCYTE PROTEIN 4"/>
    <property type="match status" value="1"/>
</dbReference>
<dbReference type="InterPro" id="IPR040216">
    <property type="entry name" value="CTLA4/CD28"/>
</dbReference>
<dbReference type="Pfam" id="PF07686">
    <property type="entry name" value="V-set"/>
    <property type="match status" value="1"/>
</dbReference>
<dbReference type="FunFam" id="2.60.40.10:FF:000874">
    <property type="entry name" value="Inducible T-cell costimulator"/>
    <property type="match status" value="1"/>
</dbReference>
<keyword evidence="12" id="KW-1185">Reference proteome</keyword>
<dbReference type="GO" id="GO:0042129">
    <property type="term" value="P:regulation of T cell proliferation"/>
    <property type="evidence" value="ECO:0007669"/>
    <property type="project" value="InterPro"/>
</dbReference>
<organism evidence="11 12">
    <name type="scientific">Oryzias melastigma</name>
    <name type="common">Marine medaka</name>
    <dbReference type="NCBI Taxonomy" id="30732"/>
    <lineage>
        <taxon>Eukaryota</taxon>
        <taxon>Metazoa</taxon>
        <taxon>Chordata</taxon>
        <taxon>Craniata</taxon>
        <taxon>Vertebrata</taxon>
        <taxon>Euteleostomi</taxon>
        <taxon>Actinopterygii</taxon>
        <taxon>Neopterygii</taxon>
        <taxon>Teleostei</taxon>
        <taxon>Neoteleostei</taxon>
        <taxon>Acanthomorphata</taxon>
        <taxon>Ovalentaria</taxon>
        <taxon>Atherinomorphae</taxon>
        <taxon>Beloniformes</taxon>
        <taxon>Adrianichthyidae</taxon>
        <taxon>Oryziinae</taxon>
        <taxon>Oryzias</taxon>
    </lineage>
</organism>
<dbReference type="SUPFAM" id="SSF48726">
    <property type="entry name" value="Immunoglobulin"/>
    <property type="match status" value="1"/>
</dbReference>
<evidence type="ECO:0000313" key="11">
    <source>
        <dbReference type="Ensembl" id="ENSOMEP00000029486.1"/>
    </source>
</evidence>
<sequence length="260" mass="28991">MVLITARLTDSQQNQPNLFQQPSPSRTFTDLHGPSQTLVALSSGGQEDCQPLLRRSAVKVVQPYRVESTDGRARIQCVFHPHKNPEDLKVTLLRGLHGRQELCSFFLNLTGQTETHGGRQGRVQCSAQTTDGAVEVALSNLTASDTDIYRCEIQTFYPPPYLQLTGNGTLVHVIERPDCPSVNAQRQHEEEEEEEKKEETVTAASAPVAVLVTVIICVLVIIIYLQIVQCERNRREVVRTPLPYVHHRASPSSFLTKSIV</sequence>
<accession>A0A3B3DHW9</accession>
<dbReference type="GO" id="GO:0050852">
    <property type="term" value="P:T cell receptor signaling pathway"/>
    <property type="evidence" value="ECO:0007669"/>
    <property type="project" value="TreeGrafter"/>
</dbReference>
<keyword evidence="6" id="KW-1015">Disulfide bond</keyword>
<dbReference type="InterPro" id="IPR013106">
    <property type="entry name" value="Ig_V-set"/>
</dbReference>